<name>A0A8F9XMI4_9BACT</name>
<organism evidence="1 2">
    <name type="scientific">Horticoccus luteus</name>
    <dbReference type="NCBI Taxonomy" id="2862869"/>
    <lineage>
        <taxon>Bacteria</taxon>
        <taxon>Pseudomonadati</taxon>
        <taxon>Verrucomicrobiota</taxon>
        <taxon>Opitutia</taxon>
        <taxon>Opitutales</taxon>
        <taxon>Opitutaceae</taxon>
        <taxon>Horticoccus</taxon>
    </lineage>
</organism>
<protein>
    <submittedName>
        <fullName evidence="1">Uncharacterized protein</fullName>
    </submittedName>
</protein>
<reference evidence="1" key="1">
    <citation type="submission" date="2021-08" db="EMBL/GenBank/DDBJ databases">
        <title>Genome of a novel bacterium of the phylum Verrucomicrobia, Oleiharenicola sp. KSB-15.</title>
        <authorList>
            <person name="Chung J.-H."/>
            <person name="Ahn J.-H."/>
            <person name="Yoon Y."/>
            <person name="Kim D.-Y."/>
            <person name="An S.-H."/>
            <person name="Park I."/>
            <person name="Yeon J."/>
        </authorList>
    </citation>
    <scope>NUCLEOTIDE SEQUENCE</scope>
    <source>
        <strain evidence="1">KSB-15</strain>
    </source>
</reference>
<dbReference type="AlphaFoldDB" id="A0A8F9XMI4"/>
<dbReference type="RefSeq" id="WP_220165214.1">
    <property type="nucleotide sequence ID" value="NZ_CP080507.1"/>
</dbReference>
<sequence length="85" mass="9224">MSPLVIRKTILAELAAAPVEGLTQAGLLTLVALKLPGVTMADLADELSWLRDHALAVFTAHPLDEDNRELRTWAVTQPGRLALKQ</sequence>
<accession>A0A8F9XMI4</accession>
<evidence type="ECO:0000313" key="2">
    <source>
        <dbReference type="Proteomes" id="UP000825051"/>
    </source>
</evidence>
<evidence type="ECO:0000313" key="1">
    <source>
        <dbReference type="EMBL" id="QYM80276.1"/>
    </source>
</evidence>
<keyword evidence="2" id="KW-1185">Reference proteome</keyword>
<dbReference type="EMBL" id="CP080507">
    <property type="protein sequence ID" value="QYM80276.1"/>
    <property type="molecule type" value="Genomic_DNA"/>
</dbReference>
<gene>
    <name evidence="1" type="ORF">K0B96_06585</name>
</gene>
<dbReference type="KEGG" id="ole:K0B96_06585"/>
<proteinExistence type="predicted"/>
<dbReference type="Proteomes" id="UP000825051">
    <property type="component" value="Chromosome"/>
</dbReference>